<organism evidence="1 2">
    <name type="scientific">Sphagnurus paluster</name>
    <dbReference type="NCBI Taxonomy" id="117069"/>
    <lineage>
        <taxon>Eukaryota</taxon>
        <taxon>Fungi</taxon>
        <taxon>Dikarya</taxon>
        <taxon>Basidiomycota</taxon>
        <taxon>Agaricomycotina</taxon>
        <taxon>Agaricomycetes</taxon>
        <taxon>Agaricomycetidae</taxon>
        <taxon>Agaricales</taxon>
        <taxon>Tricholomatineae</taxon>
        <taxon>Lyophyllaceae</taxon>
        <taxon>Sphagnurus</taxon>
    </lineage>
</organism>
<sequence>MQDGGVGLLKAFKEYIKEEGQFSRVEMMKDEHREMCKSKNKPVDLVFIWSFIESQPLSSDTPNRLNTLVKLAIQVLTLIANSAGFAATLIHNSFADNIEPDLPPIIPAAELAPSGRSGKISLARLFKYNDGNGLDFYWEGGIQNIKWELQ</sequence>
<dbReference type="OrthoDB" id="3054508at2759"/>
<dbReference type="EMBL" id="JABCKI010000380">
    <property type="protein sequence ID" value="KAG5650710.1"/>
    <property type="molecule type" value="Genomic_DNA"/>
</dbReference>
<proteinExistence type="predicted"/>
<keyword evidence="2" id="KW-1185">Reference proteome</keyword>
<comment type="caution">
    <text evidence="1">The sequence shown here is derived from an EMBL/GenBank/DDBJ whole genome shotgun (WGS) entry which is preliminary data.</text>
</comment>
<evidence type="ECO:0000313" key="1">
    <source>
        <dbReference type="EMBL" id="KAG5650710.1"/>
    </source>
</evidence>
<dbReference type="AlphaFoldDB" id="A0A9P7GNU1"/>
<accession>A0A9P7GNU1</accession>
<reference evidence="1" key="1">
    <citation type="submission" date="2021-02" db="EMBL/GenBank/DDBJ databases">
        <authorList>
            <person name="Nieuwenhuis M."/>
            <person name="Van De Peppel L.J.J."/>
        </authorList>
    </citation>
    <scope>NUCLEOTIDE SEQUENCE</scope>
    <source>
        <strain evidence="1">D49</strain>
    </source>
</reference>
<protein>
    <submittedName>
        <fullName evidence="1">Uncharacterized protein</fullName>
    </submittedName>
</protein>
<dbReference type="Proteomes" id="UP000717328">
    <property type="component" value="Unassembled WGS sequence"/>
</dbReference>
<name>A0A9P7GNU1_9AGAR</name>
<gene>
    <name evidence="1" type="ORF">H0H81_011291</name>
</gene>
<reference evidence="1" key="2">
    <citation type="submission" date="2021-10" db="EMBL/GenBank/DDBJ databases">
        <title>Phylogenomics reveals ancestral predisposition of the termite-cultivated fungus Termitomyces towards a domesticated lifestyle.</title>
        <authorList>
            <person name="Auxier B."/>
            <person name="Grum-Grzhimaylo A."/>
            <person name="Cardenas M.E."/>
            <person name="Lodge J.D."/>
            <person name="Laessoe T."/>
            <person name="Pedersen O."/>
            <person name="Smith M.E."/>
            <person name="Kuyper T.W."/>
            <person name="Franco-Molano E.A."/>
            <person name="Baroni T.J."/>
            <person name="Aanen D.K."/>
        </authorList>
    </citation>
    <scope>NUCLEOTIDE SEQUENCE</scope>
    <source>
        <strain evidence="1">D49</strain>
    </source>
</reference>
<evidence type="ECO:0000313" key="2">
    <source>
        <dbReference type="Proteomes" id="UP000717328"/>
    </source>
</evidence>